<reference evidence="4" key="1">
    <citation type="submission" date="2019-08" db="EMBL/GenBank/DDBJ databases">
        <title>Limnoglobus roseus gen. nov., sp. nov., a novel freshwater planctomycete with a giant genome from the family Gemmataceae.</title>
        <authorList>
            <person name="Kulichevskaya I.S."/>
            <person name="Naumoff D.G."/>
            <person name="Miroshnikov K."/>
            <person name="Ivanova A."/>
            <person name="Philippov D.A."/>
            <person name="Hakobyan A."/>
            <person name="Rijpstra I.C."/>
            <person name="Sinninghe Damste J.S."/>
            <person name="Liesack W."/>
            <person name="Dedysh S.N."/>
        </authorList>
    </citation>
    <scope>NUCLEOTIDE SEQUENCE [LARGE SCALE GENOMIC DNA]</scope>
    <source>
        <strain evidence="4">PX52</strain>
    </source>
</reference>
<dbReference type="PROSITE" id="PS51257">
    <property type="entry name" value="PROKAR_LIPOPROTEIN"/>
    <property type="match status" value="1"/>
</dbReference>
<evidence type="ECO:0000313" key="4">
    <source>
        <dbReference type="Proteomes" id="UP000324974"/>
    </source>
</evidence>
<feature type="chain" id="PRO_5022977805" evidence="2">
    <location>
        <begin position="30"/>
        <end position="146"/>
    </location>
</feature>
<evidence type="ECO:0000256" key="2">
    <source>
        <dbReference type="SAM" id="SignalP"/>
    </source>
</evidence>
<dbReference type="Proteomes" id="UP000324974">
    <property type="component" value="Chromosome"/>
</dbReference>
<dbReference type="RefSeq" id="WP_149115081.1">
    <property type="nucleotide sequence ID" value="NZ_CP042425.1"/>
</dbReference>
<evidence type="ECO:0000313" key="3">
    <source>
        <dbReference type="EMBL" id="QEL20827.1"/>
    </source>
</evidence>
<keyword evidence="3" id="KW-0121">Carboxypeptidase</keyword>
<accession>A0A5C1ARP2</accession>
<feature type="signal peptide" evidence="2">
    <location>
        <begin position="1"/>
        <end position="29"/>
    </location>
</feature>
<dbReference type="KEGG" id="lrs:PX52LOC_07947"/>
<feature type="region of interest" description="Disordered" evidence="1">
    <location>
        <begin position="94"/>
        <end position="124"/>
    </location>
</feature>
<name>A0A5C1ARP2_9BACT</name>
<dbReference type="EMBL" id="CP042425">
    <property type="protein sequence ID" value="QEL20827.1"/>
    <property type="molecule type" value="Genomic_DNA"/>
</dbReference>
<evidence type="ECO:0000256" key="1">
    <source>
        <dbReference type="SAM" id="MobiDB-lite"/>
    </source>
</evidence>
<keyword evidence="3" id="KW-0378">Hydrolase</keyword>
<dbReference type="OrthoDB" id="289368at2"/>
<protein>
    <submittedName>
        <fullName evidence="3">Carboxypeptidase regulatory-like domain-containing protein</fullName>
    </submittedName>
</protein>
<dbReference type="AlphaFoldDB" id="A0A5C1ARP2"/>
<keyword evidence="3" id="KW-0645">Protease</keyword>
<sequence length="146" mass="14700">MKRFRRTATAVAAGLLFSLLGSLTGCGGAASTAQGMVTVEGIPVGSGSVKFVPEGDPKGQAAAGAIKDGKYEVTADRGLTAGKYKVEIAWQKPAPAGKATAPVKKADPDMTGPDGPANTAENPVRTATMPAEVKAGSNTIDFAIPK</sequence>
<dbReference type="GO" id="GO:0004180">
    <property type="term" value="F:carboxypeptidase activity"/>
    <property type="evidence" value="ECO:0007669"/>
    <property type="project" value="UniProtKB-KW"/>
</dbReference>
<organism evidence="3 4">
    <name type="scientific">Limnoglobus roseus</name>
    <dbReference type="NCBI Taxonomy" id="2598579"/>
    <lineage>
        <taxon>Bacteria</taxon>
        <taxon>Pseudomonadati</taxon>
        <taxon>Planctomycetota</taxon>
        <taxon>Planctomycetia</taxon>
        <taxon>Gemmatales</taxon>
        <taxon>Gemmataceae</taxon>
        <taxon>Limnoglobus</taxon>
    </lineage>
</organism>
<keyword evidence="2" id="KW-0732">Signal</keyword>
<gene>
    <name evidence="3" type="ORF">PX52LOC_07947</name>
</gene>
<keyword evidence="4" id="KW-1185">Reference proteome</keyword>
<proteinExistence type="predicted"/>